<feature type="region of interest" description="Disordered" evidence="1">
    <location>
        <begin position="166"/>
        <end position="187"/>
    </location>
</feature>
<dbReference type="Proteomes" id="UP000008561">
    <property type="component" value="Chromosome"/>
</dbReference>
<dbReference type="AlphaFoldDB" id="A8ZYJ6"/>
<reference evidence="2 3" key="1">
    <citation type="submission" date="2007-10" db="EMBL/GenBank/DDBJ databases">
        <title>Complete sequence of Desulfococcus oleovorans Hxd3.</title>
        <authorList>
            <consortium name="US DOE Joint Genome Institute"/>
            <person name="Copeland A."/>
            <person name="Lucas S."/>
            <person name="Lapidus A."/>
            <person name="Barry K."/>
            <person name="Glavina del Rio T."/>
            <person name="Dalin E."/>
            <person name="Tice H."/>
            <person name="Pitluck S."/>
            <person name="Kiss H."/>
            <person name="Brettin T."/>
            <person name="Bruce D."/>
            <person name="Detter J.C."/>
            <person name="Han C."/>
            <person name="Schmutz J."/>
            <person name="Larimer F."/>
            <person name="Land M."/>
            <person name="Hauser L."/>
            <person name="Kyrpides N."/>
            <person name="Kim E."/>
            <person name="Wawrik B."/>
            <person name="Richardson P."/>
        </authorList>
    </citation>
    <scope>NUCLEOTIDE SEQUENCE [LARGE SCALE GENOMIC DNA]</scope>
    <source>
        <strain evidence="3">DSM 6200 / JCM 39069 / Hxd3</strain>
    </source>
</reference>
<evidence type="ECO:0000256" key="1">
    <source>
        <dbReference type="SAM" id="MobiDB-lite"/>
    </source>
</evidence>
<proteinExistence type="predicted"/>
<dbReference type="InterPro" id="IPR011335">
    <property type="entry name" value="Restrct_endonuc-II-like"/>
</dbReference>
<dbReference type="SUPFAM" id="SSF52980">
    <property type="entry name" value="Restriction endonuclease-like"/>
    <property type="match status" value="1"/>
</dbReference>
<name>A8ZYJ6_DESOH</name>
<sequence length="187" mass="20804">MPVEMLHFRGSDAILKEKRLISDIHLTMDYLSDVLDGSSYRRELTHQALAEMGWRENGTLAILEGRRYQHKGFKKRIALEGNFATYEYILEGLLRLQVSFDKGRIDAGVLMLTAQRSEKSSYGSSYDLVKTEVEMLTPTISLPVSVALFDIGRPVATEYIHQGGNHGISVPAGHTPAAENDAQVTPP</sequence>
<dbReference type="EMBL" id="CP000859">
    <property type="protein sequence ID" value="ABW68721.1"/>
    <property type="molecule type" value="Genomic_DNA"/>
</dbReference>
<keyword evidence="3" id="KW-1185">Reference proteome</keyword>
<accession>A8ZYJ6</accession>
<dbReference type="RefSeq" id="WP_012176332.1">
    <property type="nucleotide sequence ID" value="NC_009943.1"/>
</dbReference>
<evidence type="ECO:0000313" key="3">
    <source>
        <dbReference type="Proteomes" id="UP000008561"/>
    </source>
</evidence>
<dbReference type="OrthoDB" id="5420412at2"/>
<dbReference type="KEGG" id="dol:Dole_2918"/>
<evidence type="ECO:0000313" key="2">
    <source>
        <dbReference type="EMBL" id="ABW68721.1"/>
    </source>
</evidence>
<protein>
    <submittedName>
        <fullName evidence="2">Uncharacterized protein</fullName>
    </submittedName>
</protein>
<dbReference type="eggNOG" id="ENOG5033Z02">
    <property type="taxonomic scope" value="Bacteria"/>
</dbReference>
<organism evidence="2 3">
    <name type="scientific">Desulfosudis oleivorans (strain DSM 6200 / JCM 39069 / Hxd3)</name>
    <name type="common">Desulfococcus oleovorans</name>
    <dbReference type="NCBI Taxonomy" id="96561"/>
    <lineage>
        <taxon>Bacteria</taxon>
        <taxon>Pseudomonadati</taxon>
        <taxon>Thermodesulfobacteriota</taxon>
        <taxon>Desulfobacteria</taxon>
        <taxon>Desulfobacterales</taxon>
        <taxon>Desulfosudaceae</taxon>
        <taxon>Desulfosudis</taxon>
    </lineage>
</organism>
<dbReference type="STRING" id="96561.Dole_2918"/>
<gene>
    <name evidence="2" type="ordered locus">Dole_2918</name>
</gene>
<dbReference type="HOGENOM" id="CLU_1445510_0_0_7"/>